<dbReference type="STRING" id="1121400.SAMN02746065_10187"/>
<dbReference type="GO" id="GO:0005524">
    <property type="term" value="F:ATP binding"/>
    <property type="evidence" value="ECO:0007669"/>
    <property type="project" value="UniProtKB-KW"/>
</dbReference>
<keyword evidence="10 12" id="KW-0067">ATP-binding</keyword>
<dbReference type="InterPro" id="IPR001576">
    <property type="entry name" value="Phosphoglycerate_kinase"/>
</dbReference>
<dbReference type="FunFam" id="3.40.50.1260:FF:000006">
    <property type="entry name" value="Phosphoglycerate kinase"/>
    <property type="match status" value="1"/>
</dbReference>
<gene>
    <name evidence="12" type="primary">pgk</name>
    <name evidence="16" type="ORF">SAMN02746065_10187</name>
</gene>
<dbReference type="AlphaFoldDB" id="A0A1W1YJB8"/>
<evidence type="ECO:0000256" key="1">
    <source>
        <dbReference type="ARBA" id="ARBA00000642"/>
    </source>
</evidence>
<evidence type="ECO:0000256" key="7">
    <source>
        <dbReference type="ARBA" id="ARBA00022679"/>
    </source>
</evidence>
<evidence type="ECO:0000256" key="5">
    <source>
        <dbReference type="ARBA" id="ARBA00013061"/>
    </source>
</evidence>
<evidence type="ECO:0000256" key="3">
    <source>
        <dbReference type="ARBA" id="ARBA00008982"/>
    </source>
</evidence>
<evidence type="ECO:0000256" key="6">
    <source>
        <dbReference type="ARBA" id="ARBA00016471"/>
    </source>
</evidence>
<dbReference type="RefSeq" id="WP_084066410.1">
    <property type="nucleotide sequence ID" value="NZ_FWXY01000001.1"/>
</dbReference>
<comment type="catalytic activity">
    <reaction evidence="1 12 15">
        <text>(2R)-3-phosphoglycerate + ATP = (2R)-3-phospho-glyceroyl phosphate + ADP</text>
        <dbReference type="Rhea" id="RHEA:14801"/>
        <dbReference type="ChEBI" id="CHEBI:30616"/>
        <dbReference type="ChEBI" id="CHEBI:57604"/>
        <dbReference type="ChEBI" id="CHEBI:58272"/>
        <dbReference type="ChEBI" id="CHEBI:456216"/>
        <dbReference type="EC" id="2.7.2.3"/>
    </reaction>
</comment>
<feature type="binding site" evidence="13">
    <location>
        <position position="35"/>
    </location>
    <ligand>
        <name>(2R)-3-phosphoglycerate</name>
        <dbReference type="ChEBI" id="CHEBI:58272"/>
    </ligand>
</feature>
<evidence type="ECO:0000256" key="11">
    <source>
        <dbReference type="ARBA" id="ARBA00023152"/>
    </source>
</evidence>
<dbReference type="GO" id="GO:0004618">
    <property type="term" value="F:phosphoglycerate kinase activity"/>
    <property type="evidence" value="ECO:0007669"/>
    <property type="project" value="UniProtKB-UniRule"/>
</dbReference>
<dbReference type="PANTHER" id="PTHR11406">
    <property type="entry name" value="PHOSPHOGLYCERATE KINASE"/>
    <property type="match status" value="1"/>
</dbReference>
<keyword evidence="12" id="KW-0963">Cytoplasm</keyword>
<evidence type="ECO:0000256" key="10">
    <source>
        <dbReference type="ARBA" id="ARBA00022840"/>
    </source>
</evidence>
<name>A0A1W1YJB8_9BACT</name>
<sequence>MKSVKDLDLEGKRVLVRVDYNLPLDEHQVITDDNRIKATLPLIRYLLEHDTRIILISHMGRPRGKRVPELSLAPAARRLEALLSHPVTFVNDCIGPEVHAAVEKMVPGDIVLLENLRFHGEEQANDPEFAKQFAALCDCFVNEAFSVSHRTQASVVGISRVVKMSGAGFLLEKEIACYRNSVEAPKRPLTAVVGGAKVSSKLSALNNLINHVDTLIIGGAMANTFLKSRGIDVGASMVEDELVATAGEILKKAAEKKVNCLLPVDVVIAETFDKNAEKKIVSVENIPRQWMVMDIGPETTAAFSRAVETSATIVWNGPMGVFEMERFRSGTCGVAQAIAASRGFCVVGGGDTGLAVNVCRVTEKMDYISTGGGAFLYLMEGRTLPGVTALEKLDKI</sequence>
<keyword evidence="17" id="KW-1185">Reference proteome</keyword>
<dbReference type="GO" id="GO:0006094">
    <property type="term" value="P:gluconeogenesis"/>
    <property type="evidence" value="ECO:0007669"/>
    <property type="project" value="TreeGrafter"/>
</dbReference>
<evidence type="ECO:0000313" key="16">
    <source>
        <dbReference type="EMBL" id="SMC36222.1"/>
    </source>
</evidence>
<keyword evidence="9 12" id="KW-0418">Kinase</keyword>
<dbReference type="UniPathway" id="UPA00109">
    <property type="reaction ID" value="UER00185"/>
</dbReference>
<dbReference type="PRINTS" id="PR00477">
    <property type="entry name" value="PHGLYCKINASE"/>
</dbReference>
<feature type="binding site" evidence="12">
    <location>
        <position position="35"/>
    </location>
    <ligand>
        <name>substrate</name>
    </ligand>
</feature>
<comment type="pathway">
    <text evidence="2 12">Carbohydrate degradation; glycolysis; pyruvate from D-glyceraldehyde 3-phosphate: step 2/5.</text>
</comment>
<dbReference type="PANTHER" id="PTHR11406:SF23">
    <property type="entry name" value="PHOSPHOGLYCERATE KINASE 1, CHLOROPLASTIC-RELATED"/>
    <property type="match status" value="1"/>
</dbReference>
<feature type="binding site" evidence="12">
    <location>
        <position position="150"/>
    </location>
    <ligand>
        <name>substrate</name>
    </ligand>
</feature>
<feature type="binding site" evidence="12">
    <location>
        <position position="117"/>
    </location>
    <ligand>
        <name>substrate</name>
    </ligand>
</feature>
<evidence type="ECO:0000256" key="2">
    <source>
        <dbReference type="ARBA" id="ARBA00004838"/>
    </source>
</evidence>
<evidence type="ECO:0000256" key="15">
    <source>
        <dbReference type="RuleBase" id="RU000532"/>
    </source>
</evidence>
<comment type="similarity">
    <text evidence="3 12 15">Belongs to the phosphoglycerate kinase family.</text>
</comment>
<dbReference type="Pfam" id="PF00162">
    <property type="entry name" value="PGK"/>
    <property type="match status" value="1"/>
</dbReference>
<dbReference type="FunFam" id="3.40.50.1260:FF:000003">
    <property type="entry name" value="Phosphoglycerate kinase"/>
    <property type="match status" value="1"/>
</dbReference>
<evidence type="ECO:0000256" key="14">
    <source>
        <dbReference type="PIRSR" id="PIRSR000724-2"/>
    </source>
</evidence>
<dbReference type="Proteomes" id="UP000192418">
    <property type="component" value="Unassembled WGS sequence"/>
</dbReference>
<keyword evidence="11 12" id="KW-0324">Glycolysis</keyword>
<dbReference type="OrthoDB" id="9808460at2"/>
<feature type="binding site" evidence="12 14">
    <location>
        <begin position="349"/>
        <end position="352"/>
    </location>
    <ligand>
        <name>ATP</name>
        <dbReference type="ChEBI" id="CHEBI:30616"/>
    </ligand>
</feature>
<protein>
    <recommendedName>
        <fullName evidence="6 12">Phosphoglycerate kinase</fullName>
        <ecNumber evidence="5 12">2.7.2.3</ecNumber>
    </recommendedName>
</protein>
<feature type="binding site" evidence="13">
    <location>
        <position position="117"/>
    </location>
    <ligand>
        <name>(2R)-3-phosphoglycerate</name>
        <dbReference type="ChEBI" id="CHEBI:58272"/>
    </ligand>
</feature>
<dbReference type="EMBL" id="FWXY01000001">
    <property type="protein sequence ID" value="SMC36222.1"/>
    <property type="molecule type" value="Genomic_DNA"/>
</dbReference>
<evidence type="ECO:0000256" key="4">
    <source>
        <dbReference type="ARBA" id="ARBA00011245"/>
    </source>
</evidence>
<dbReference type="EC" id="2.7.2.3" evidence="5 12"/>
<dbReference type="HAMAP" id="MF_00145">
    <property type="entry name" value="Phosphoglyc_kinase"/>
    <property type="match status" value="1"/>
</dbReference>
<comment type="caution">
    <text evidence="12">Lacks conserved residue(s) required for the propagation of feature annotation.</text>
</comment>
<feature type="binding site" evidence="12 14">
    <location>
        <position position="201"/>
    </location>
    <ligand>
        <name>ATP</name>
        <dbReference type="ChEBI" id="CHEBI:30616"/>
    </ligand>
</feature>
<feature type="binding site" evidence="12 13">
    <location>
        <begin position="19"/>
        <end position="21"/>
    </location>
    <ligand>
        <name>substrate</name>
    </ligand>
</feature>
<organism evidence="16 17">
    <name type="scientific">Desulfocicer vacuolatum DSM 3385</name>
    <dbReference type="NCBI Taxonomy" id="1121400"/>
    <lineage>
        <taxon>Bacteria</taxon>
        <taxon>Pseudomonadati</taxon>
        <taxon>Thermodesulfobacteriota</taxon>
        <taxon>Desulfobacteria</taxon>
        <taxon>Desulfobacterales</taxon>
        <taxon>Desulfobacteraceae</taxon>
        <taxon>Desulfocicer</taxon>
    </lineage>
</organism>
<reference evidence="16 17" key="1">
    <citation type="submission" date="2017-04" db="EMBL/GenBank/DDBJ databases">
        <authorList>
            <person name="Afonso C.L."/>
            <person name="Miller P.J."/>
            <person name="Scott M.A."/>
            <person name="Spackman E."/>
            <person name="Goraichik I."/>
            <person name="Dimitrov K.M."/>
            <person name="Suarez D.L."/>
            <person name="Swayne D.E."/>
        </authorList>
    </citation>
    <scope>NUCLEOTIDE SEQUENCE [LARGE SCALE GENOMIC DNA]</scope>
    <source>
        <strain evidence="16 17">DSM 3385</strain>
    </source>
</reference>
<comment type="subcellular location">
    <subcellularLocation>
        <location evidence="12">Cytoplasm</location>
    </subcellularLocation>
</comment>
<keyword evidence="8 12" id="KW-0547">Nucleotide-binding</keyword>
<dbReference type="InterPro" id="IPR036043">
    <property type="entry name" value="Phosphoglycerate_kinase_sf"/>
</dbReference>
<dbReference type="PIRSF" id="PIRSF000724">
    <property type="entry name" value="Pgk"/>
    <property type="match status" value="1"/>
</dbReference>
<dbReference type="GO" id="GO:0005829">
    <property type="term" value="C:cytosol"/>
    <property type="evidence" value="ECO:0007669"/>
    <property type="project" value="UniProtKB-ARBA"/>
</dbReference>
<dbReference type="GO" id="GO:0043531">
    <property type="term" value="F:ADP binding"/>
    <property type="evidence" value="ECO:0007669"/>
    <property type="project" value="TreeGrafter"/>
</dbReference>
<evidence type="ECO:0000313" key="17">
    <source>
        <dbReference type="Proteomes" id="UP000192418"/>
    </source>
</evidence>
<proteinExistence type="inferred from homology"/>
<keyword evidence="7 12" id="KW-0808">Transferase</keyword>
<evidence type="ECO:0000256" key="12">
    <source>
        <dbReference type="HAMAP-Rule" id="MF_00145"/>
    </source>
</evidence>
<accession>A0A1W1YJB8</accession>
<feature type="binding site" evidence="12 13">
    <location>
        <begin position="58"/>
        <end position="61"/>
    </location>
    <ligand>
        <name>substrate</name>
    </ligand>
</feature>
<evidence type="ECO:0000256" key="9">
    <source>
        <dbReference type="ARBA" id="ARBA00022777"/>
    </source>
</evidence>
<feature type="binding site" evidence="12 14">
    <location>
        <position position="323"/>
    </location>
    <ligand>
        <name>ATP</name>
        <dbReference type="ChEBI" id="CHEBI:30616"/>
    </ligand>
</feature>
<dbReference type="Gene3D" id="3.40.50.1260">
    <property type="entry name" value="Phosphoglycerate kinase, N-terminal domain"/>
    <property type="match status" value="2"/>
</dbReference>
<feature type="binding site" evidence="13">
    <location>
        <position position="150"/>
    </location>
    <ligand>
        <name>(2R)-3-phosphoglycerate</name>
        <dbReference type="ChEBI" id="CHEBI:58272"/>
    </ligand>
</feature>
<dbReference type="InterPro" id="IPR015824">
    <property type="entry name" value="Phosphoglycerate_kinase_N"/>
</dbReference>
<comment type="subunit">
    <text evidence="4 12">Monomer.</text>
</comment>
<evidence type="ECO:0000256" key="13">
    <source>
        <dbReference type="PIRSR" id="PIRSR000724-1"/>
    </source>
</evidence>
<dbReference type="SUPFAM" id="SSF53748">
    <property type="entry name" value="Phosphoglycerate kinase"/>
    <property type="match status" value="1"/>
</dbReference>
<dbReference type="GO" id="GO:0006096">
    <property type="term" value="P:glycolytic process"/>
    <property type="evidence" value="ECO:0007669"/>
    <property type="project" value="UniProtKB-UniRule"/>
</dbReference>
<evidence type="ECO:0000256" key="8">
    <source>
        <dbReference type="ARBA" id="ARBA00022741"/>
    </source>
</evidence>